<accession>A0A0R0ATG6</accession>
<organism evidence="2 3">
    <name type="scientific">Stenotrophomonas beteli</name>
    <dbReference type="NCBI Taxonomy" id="3384461"/>
    <lineage>
        <taxon>Bacteria</taxon>
        <taxon>Pseudomonadati</taxon>
        <taxon>Pseudomonadota</taxon>
        <taxon>Gammaproteobacteria</taxon>
        <taxon>Lysobacterales</taxon>
        <taxon>Lysobacteraceae</taxon>
        <taxon>Stenotrophomonas</taxon>
        <taxon>Stenotrophomonas maltophilia group</taxon>
    </lineage>
</organism>
<keyword evidence="3" id="KW-1185">Reference proteome</keyword>
<comment type="caution">
    <text evidence="2">The sequence shown here is derived from an EMBL/GenBank/DDBJ whole genome shotgun (WGS) entry which is preliminary data.</text>
</comment>
<keyword evidence="1" id="KW-0732">Signal</keyword>
<gene>
    <name evidence="2" type="ORF">ARC23_16530</name>
</gene>
<feature type="signal peptide" evidence="1">
    <location>
        <begin position="1"/>
        <end position="19"/>
    </location>
</feature>
<dbReference type="OrthoDB" id="6054250at2"/>
<evidence type="ECO:0000256" key="1">
    <source>
        <dbReference type="SAM" id="SignalP"/>
    </source>
</evidence>
<evidence type="ECO:0000313" key="2">
    <source>
        <dbReference type="EMBL" id="KRG48443.1"/>
    </source>
</evidence>
<evidence type="ECO:0000313" key="3">
    <source>
        <dbReference type="Proteomes" id="UP000051757"/>
    </source>
</evidence>
<proteinExistence type="predicted"/>
<evidence type="ECO:0008006" key="4">
    <source>
        <dbReference type="Google" id="ProtNLM"/>
    </source>
</evidence>
<name>A0A0R0ATG6_9GAMM</name>
<reference evidence="2 3" key="1">
    <citation type="journal article" date="2016" name="Front. Microbiol.">
        <title>Genome Sequence of Type Strains of Genus Stenotrophomonas.</title>
        <authorList>
            <person name="Patil P.P."/>
            <person name="Midha S."/>
            <person name="Kumar S."/>
            <person name="Patil P.B."/>
        </authorList>
    </citation>
    <scope>NUCLEOTIDE SEQUENCE [LARGE SCALE GENOMIC DNA]</scope>
    <source>
        <strain evidence="2 3">LMG 978</strain>
    </source>
</reference>
<feature type="chain" id="PRO_5006391281" description="Lipoprotein" evidence="1">
    <location>
        <begin position="20"/>
        <end position="120"/>
    </location>
</feature>
<dbReference type="EMBL" id="LLXV01000057">
    <property type="protein sequence ID" value="KRG48443.1"/>
    <property type="molecule type" value="Genomic_DNA"/>
</dbReference>
<dbReference type="PROSITE" id="PS51257">
    <property type="entry name" value="PROKAR_LIPOPROTEIN"/>
    <property type="match status" value="1"/>
</dbReference>
<protein>
    <recommendedName>
        <fullName evidence="4">Lipoprotein</fullName>
    </recommendedName>
</protein>
<sequence length="120" mass="12998">MDKWLLVAMSALVMSGCSAMGGDMIIRVSGALPATTDMAGREDACQLHMVFAETGEHLNAREIRGEFSTTMMVVSAPAPTHYFFVADCTDGRSFNSRTISISSRRSHSRTFDLGTLGESQ</sequence>
<dbReference type="AlphaFoldDB" id="A0A0R0ATG6"/>
<dbReference type="Proteomes" id="UP000051757">
    <property type="component" value="Unassembled WGS sequence"/>
</dbReference>